<keyword evidence="4 7" id="KW-0863">Zinc-finger</keyword>
<feature type="region of interest" description="Disordered" evidence="8">
    <location>
        <begin position="204"/>
        <end position="227"/>
    </location>
</feature>
<sequence>MSTFQMFFHGLNRFVAKTSTSDNNNNNQDLNSGDTTSEDSSCYVETPVDQVVAGQPSLSQPQQVQPCAPIVIPTAVTSPIPIQSHSSSQQQLQQQQQQQQLEQSYGYPSPGPYLSPHPQHLTSPISDVSSPDRNRTNDFLSNPQASSYGSHSSILVPGGGEDGLCFTNPPYDQDFMLSDMLMNDPQQPQPHQLPPNADPGMLWLTPQHSPGATSQHSHGMQPPPALALTTTSSVETNNNNNYMQVRGSRASSCSQTPLLALGGSSIDSFGSFQAPPSQASSYSPPHPLLENNPMNNVNNLNGGGAIDIPQQQSHHGRQQSISSDFINPHYITTPILSISPAQASCNSSTIGAMMDNLAIASPSVQSEHSAFSQQFHHQQQQQQQQPSSTTTEYFDENVFQQQLQQLQANNDNSGVAAFQGADWDIQAWVQQTQLLGPMMYEEEQFSYPYVDEQNPISPTASMNQDQQVQQYQTVPSSKEVGYQEVVVVEEGDNDEEDLVEKGEEEQGEEEDDDDALQVPQRQRSTSTRARRRQKAQHQSRSLTQLRNRPQRRPSQRARRPAPVRRTIHYCPECNHTSDRANNMKEHVLTHDPDRPKNFGCDICKKRFARKYDMERHRKTHERRKKPRYPEGGTLVIRKHPLVQDADK</sequence>
<dbReference type="Pfam" id="PF00096">
    <property type="entry name" value="zf-C2H2"/>
    <property type="match status" value="1"/>
</dbReference>
<feature type="compositionally biased region" description="Basic residues" evidence="8">
    <location>
        <begin position="528"/>
        <end position="537"/>
    </location>
</feature>
<organism evidence="10 11">
    <name type="scientific">Phascolomyces articulosus</name>
    <dbReference type="NCBI Taxonomy" id="60185"/>
    <lineage>
        <taxon>Eukaryota</taxon>
        <taxon>Fungi</taxon>
        <taxon>Fungi incertae sedis</taxon>
        <taxon>Mucoromycota</taxon>
        <taxon>Mucoromycotina</taxon>
        <taxon>Mucoromycetes</taxon>
        <taxon>Mucorales</taxon>
        <taxon>Lichtheimiaceae</taxon>
        <taxon>Phascolomyces</taxon>
    </lineage>
</organism>
<feature type="compositionally biased region" description="Polar residues" evidence="8">
    <location>
        <begin position="206"/>
        <end position="218"/>
    </location>
</feature>
<keyword evidence="6" id="KW-0539">Nucleus</keyword>
<feature type="compositionally biased region" description="Low complexity" evidence="8">
    <location>
        <begin position="83"/>
        <end position="108"/>
    </location>
</feature>
<feature type="region of interest" description="Disordered" evidence="8">
    <location>
        <begin position="17"/>
        <end position="41"/>
    </location>
</feature>
<dbReference type="GO" id="GO:0005634">
    <property type="term" value="C:nucleus"/>
    <property type="evidence" value="ECO:0007669"/>
    <property type="project" value="UniProtKB-SubCell"/>
</dbReference>
<evidence type="ECO:0000259" key="9">
    <source>
        <dbReference type="PROSITE" id="PS50157"/>
    </source>
</evidence>
<reference evidence="10" key="2">
    <citation type="submission" date="2023-02" db="EMBL/GenBank/DDBJ databases">
        <authorList>
            <consortium name="DOE Joint Genome Institute"/>
            <person name="Mondo S.J."/>
            <person name="Chang Y."/>
            <person name="Wang Y."/>
            <person name="Ahrendt S."/>
            <person name="Andreopoulos W."/>
            <person name="Barry K."/>
            <person name="Beard J."/>
            <person name="Benny G.L."/>
            <person name="Blankenship S."/>
            <person name="Bonito G."/>
            <person name="Cuomo C."/>
            <person name="Desiro A."/>
            <person name="Gervers K.A."/>
            <person name="Hundley H."/>
            <person name="Kuo A."/>
            <person name="LaButti K."/>
            <person name="Lang B.F."/>
            <person name="Lipzen A."/>
            <person name="O'Donnell K."/>
            <person name="Pangilinan J."/>
            <person name="Reynolds N."/>
            <person name="Sandor L."/>
            <person name="Smith M.W."/>
            <person name="Tsang A."/>
            <person name="Grigoriev I.V."/>
            <person name="Stajich J.E."/>
            <person name="Spatafora J.W."/>
        </authorList>
    </citation>
    <scope>NUCLEOTIDE SEQUENCE</scope>
    <source>
        <strain evidence="10">RSA 2281</strain>
    </source>
</reference>
<name>A0AAD5KCF3_9FUNG</name>
<dbReference type="GO" id="GO:0008270">
    <property type="term" value="F:zinc ion binding"/>
    <property type="evidence" value="ECO:0007669"/>
    <property type="project" value="UniProtKB-KW"/>
</dbReference>
<feature type="compositionally biased region" description="Polar residues" evidence="8">
    <location>
        <begin position="454"/>
        <end position="463"/>
    </location>
</feature>
<gene>
    <name evidence="10" type="ORF">BDA99DRAFT_492828</name>
</gene>
<dbReference type="GO" id="GO:0000978">
    <property type="term" value="F:RNA polymerase II cis-regulatory region sequence-specific DNA binding"/>
    <property type="evidence" value="ECO:0007669"/>
    <property type="project" value="TreeGrafter"/>
</dbReference>
<feature type="region of interest" description="Disordered" evidence="8">
    <location>
        <begin position="488"/>
        <end position="564"/>
    </location>
</feature>
<feature type="domain" description="C2H2-type" evidence="9">
    <location>
        <begin position="568"/>
        <end position="595"/>
    </location>
</feature>
<dbReference type="PROSITE" id="PS00028">
    <property type="entry name" value="ZINC_FINGER_C2H2_1"/>
    <property type="match status" value="1"/>
</dbReference>
<keyword evidence="5" id="KW-0862">Zinc</keyword>
<evidence type="ECO:0000256" key="6">
    <source>
        <dbReference type="ARBA" id="ARBA00023242"/>
    </source>
</evidence>
<dbReference type="Proteomes" id="UP001209540">
    <property type="component" value="Unassembled WGS sequence"/>
</dbReference>
<feature type="domain" description="C2H2-type" evidence="9">
    <location>
        <begin position="598"/>
        <end position="625"/>
    </location>
</feature>
<dbReference type="InterPro" id="IPR013087">
    <property type="entry name" value="Znf_C2H2_type"/>
</dbReference>
<reference evidence="10" key="1">
    <citation type="journal article" date="2022" name="IScience">
        <title>Evolution of zygomycete secretomes and the origins of terrestrial fungal ecologies.</title>
        <authorList>
            <person name="Chang Y."/>
            <person name="Wang Y."/>
            <person name="Mondo S."/>
            <person name="Ahrendt S."/>
            <person name="Andreopoulos W."/>
            <person name="Barry K."/>
            <person name="Beard J."/>
            <person name="Benny G.L."/>
            <person name="Blankenship S."/>
            <person name="Bonito G."/>
            <person name="Cuomo C."/>
            <person name="Desiro A."/>
            <person name="Gervers K.A."/>
            <person name="Hundley H."/>
            <person name="Kuo A."/>
            <person name="LaButti K."/>
            <person name="Lang B.F."/>
            <person name="Lipzen A."/>
            <person name="O'Donnell K."/>
            <person name="Pangilinan J."/>
            <person name="Reynolds N."/>
            <person name="Sandor L."/>
            <person name="Smith M.E."/>
            <person name="Tsang A."/>
            <person name="Grigoriev I.V."/>
            <person name="Stajich J.E."/>
            <person name="Spatafora J.W."/>
        </authorList>
    </citation>
    <scope>NUCLEOTIDE SEQUENCE</scope>
    <source>
        <strain evidence="10">RSA 2281</strain>
    </source>
</reference>
<dbReference type="Gene3D" id="3.30.160.60">
    <property type="entry name" value="Classic Zinc Finger"/>
    <property type="match status" value="1"/>
</dbReference>
<feature type="compositionally biased region" description="Basic residues" evidence="8">
    <location>
        <begin position="548"/>
        <end position="564"/>
    </location>
</feature>
<feature type="compositionally biased region" description="Polar residues" evidence="8">
    <location>
        <begin position="137"/>
        <end position="153"/>
    </location>
</feature>
<evidence type="ECO:0000256" key="8">
    <source>
        <dbReference type="SAM" id="MobiDB-lite"/>
    </source>
</evidence>
<dbReference type="PANTHER" id="PTHR24388:SF54">
    <property type="entry name" value="PROTEIN ESCARGOT"/>
    <property type="match status" value="1"/>
</dbReference>
<feature type="compositionally biased region" description="Basic residues" evidence="8">
    <location>
        <begin position="616"/>
        <end position="626"/>
    </location>
</feature>
<proteinExistence type="predicted"/>
<dbReference type="SMART" id="SM00355">
    <property type="entry name" value="ZnF_C2H2"/>
    <property type="match status" value="2"/>
</dbReference>
<keyword evidence="3" id="KW-0677">Repeat</keyword>
<evidence type="ECO:0000256" key="2">
    <source>
        <dbReference type="ARBA" id="ARBA00022723"/>
    </source>
</evidence>
<evidence type="ECO:0000313" key="11">
    <source>
        <dbReference type="Proteomes" id="UP001209540"/>
    </source>
</evidence>
<comment type="subcellular location">
    <subcellularLocation>
        <location evidence="1">Nucleus</location>
    </subcellularLocation>
</comment>
<feature type="compositionally biased region" description="Low complexity" evidence="8">
    <location>
        <begin position="368"/>
        <end position="388"/>
    </location>
</feature>
<dbReference type="PROSITE" id="PS50157">
    <property type="entry name" value="ZINC_FINGER_C2H2_2"/>
    <property type="match status" value="2"/>
</dbReference>
<dbReference type="EMBL" id="JAIXMP010000001">
    <property type="protein sequence ID" value="KAI9278666.1"/>
    <property type="molecule type" value="Genomic_DNA"/>
</dbReference>
<feature type="region of interest" description="Disordered" evidence="8">
    <location>
        <begin position="80"/>
        <end position="154"/>
    </location>
</feature>
<evidence type="ECO:0000313" key="10">
    <source>
        <dbReference type="EMBL" id="KAI9278666.1"/>
    </source>
</evidence>
<feature type="compositionally biased region" description="Low complexity" evidence="8">
    <location>
        <begin position="18"/>
        <end position="35"/>
    </location>
</feature>
<dbReference type="PANTHER" id="PTHR24388">
    <property type="entry name" value="ZINC FINGER PROTEIN"/>
    <property type="match status" value="1"/>
</dbReference>
<protein>
    <recommendedName>
        <fullName evidence="9">C2H2-type domain-containing protein</fullName>
    </recommendedName>
</protein>
<accession>A0AAD5KCF3</accession>
<feature type="region of interest" description="Disordered" evidence="8">
    <location>
        <begin position="368"/>
        <end position="391"/>
    </location>
</feature>
<dbReference type="GO" id="GO:0000981">
    <property type="term" value="F:DNA-binding transcription factor activity, RNA polymerase II-specific"/>
    <property type="evidence" value="ECO:0007669"/>
    <property type="project" value="TreeGrafter"/>
</dbReference>
<dbReference type="SUPFAM" id="SSF57667">
    <property type="entry name" value="beta-beta-alpha zinc fingers"/>
    <property type="match status" value="1"/>
</dbReference>
<comment type="caution">
    <text evidence="10">The sequence shown here is derived from an EMBL/GenBank/DDBJ whole genome shotgun (WGS) entry which is preliminary data.</text>
</comment>
<dbReference type="AlphaFoldDB" id="A0AAD5KCF3"/>
<evidence type="ECO:0000256" key="3">
    <source>
        <dbReference type="ARBA" id="ARBA00022737"/>
    </source>
</evidence>
<feature type="compositionally biased region" description="Polar residues" evidence="8">
    <location>
        <begin position="120"/>
        <end position="129"/>
    </location>
</feature>
<evidence type="ECO:0000256" key="1">
    <source>
        <dbReference type="ARBA" id="ARBA00004123"/>
    </source>
</evidence>
<dbReference type="InterPro" id="IPR050527">
    <property type="entry name" value="Snail/Krueppel_Znf"/>
</dbReference>
<feature type="region of interest" description="Disordered" evidence="8">
    <location>
        <begin position="451"/>
        <end position="476"/>
    </location>
</feature>
<evidence type="ECO:0000256" key="7">
    <source>
        <dbReference type="PROSITE-ProRule" id="PRU00042"/>
    </source>
</evidence>
<feature type="region of interest" description="Disordered" evidence="8">
    <location>
        <begin position="613"/>
        <end position="647"/>
    </location>
</feature>
<evidence type="ECO:0000256" key="5">
    <source>
        <dbReference type="ARBA" id="ARBA00022833"/>
    </source>
</evidence>
<dbReference type="InterPro" id="IPR036236">
    <property type="entry name" value="Znf_C2H2_sf"/>
</dbReference>
<keyword evidence="2" id="KW-0479">Metal-binding</keyword>
<feature type="compositionally biased region" description="Acidic residues" evidence="8">
    <location>
        <begin position="488"/>
        <end position="515"/>
    </location>
</feature>
<keyword evidence="11" id="KW-1185">Reference proteome</keyword>
<evidence type="ECO:0000256" key="4">
    <source>
        <dbReference type="ARBA" id="ARBA00022771"/>
    </source>
</evidence>